<gene>
    <name evidence="6" type="ORF">SAMN06893097_103195</name>
</gene>
<dbReference type="EMBL" id="OBDO01000003">
    <property type="protein sequence ID" value="SNX96026.1"/>
    <property type="molecule type" value="Genomic_DNA"/>
</dbReference>
<proteinExistence type="predicted"/>
<reference evidence="6 7" key="1">
    <citation type="submission" date="2017-09" db="EMBL/GenBank/DDBJ databases">
        <authorList>
            <person name="Ehlers B."/>
            <person name="Leendertz F.H."/>
        </authorList>
    </citation>
    <scope>NUCLEOTIDE SEQUENCE [LARGE SCALE GENOMIC DNA]</scope>
    <source>
        <strain evidence="6 7">DSM 46844</strain>
    </source>
</reference>
<feature type="DNA-binding region" description="H-T-H motif" evidence="4">
    <location>
        <begin position="48"/>
        <end position="67"/>
    </location>
</feature>
<dbReference type="InterPro" id="IPR001647">
    <property type="entry name" value="HTH_TetR"/>
</dbReference>
<keyword evidence="2 4" id="KW-0238">DNA-binding</keyword>
<dbReference type="AlphaFoldDB" id="A0A285ED69"/>
<dbReference type="Pfam" id="PF00440">
    <property type="entry name" value="TetR_N"/>
    <property type="match status" value="1"/>
</dbReference>
<dbReference type="PANTHER" id="PTHR47506:SF6">
    <property type="entry name" value="HTH-TYPE TRANSCRIPTIONAL REPRESSOR NEMR"/>
    <property type="match status" value="1"/>
</dbReference>
<protein>
    <submittedName>
        <fullName evidence="6">Transcriptional regulator, TetR family</fullName>
    </submittedName>
</protein>
<dbReference type="Gene3D" id="1.10.357.10">
    <property type="entry name" value="Tetracycline Repressor, domain 2"/>
    <property type="match status" value="1"/>
</dbReference>
<evidence type="ECO:0000256" key="2">
    <source>
        <dbReference type="ARBA" id="ARBA00023125"/>
    </source>
</evidence>
<evidence type="ECO:0000313" key="6">
    <source>
        <dbReference type="EMBL" id="SNX96026.1"/>
    </source>
</evidence>
<sequence length="233" mass="25461">MWWSINYDFAMGTEQSLNGHQVRSERSTRLLLHAAGELVAEGGYQSMTLATVGERAGYSRSLATARFGSKAKLLEALVDSIVGRWDVETLEPELHGLDGREALRVLLTEIKNSYEKHPHSLGVLYALIFEAVGPVPELRDRFVALNRGLRSRISNFIERGVRDGSIVPGIDPELQAAIIVAQLRGVGYLWKLDPDSIDSGAVLSSFIDQLIGHLAGDRSVASDGDPEEGRLPA</sequence>
<evidence type="ECO:0000313" key="7">
    <source>
        <dbReference type="Proteomes" id="UP000219514"/>
    </source>
</evidence>
<accession>A0A285ED69</accession>
<dbReference type="InterPro" id="IPR009057">
    <property type="entry name" value="Homeodomain-like_sf"/>
</dbReference>
<evidence type="ECO:0000256" key="1">
    <source>
        <dbReference type="ARBA" id="ARBA00023015"/>
    </source>
</evidence>
<dbReference type="SUPFAM" id="SSF48498">
    <property type="entry name" value="Tetracyclin repressor-like, C-terminal domain"/>
    <property type="match status" value="1"/>
</dbReference>
<evidence type="ECO:0000256" key="4">
    <source>
        <dbReference type="PROSITE-ProRule" id="PRU00335"/>
    </source>
</evidence>
<feature type="domain" description="HTH tetR-type" evidence="5">
    <location>
        <begin position="25"/>
        <end position="85"/>
    </location>
</feature>
<keyword evidence="7" id="KW-1185">Reference proteome</keyword>
<name>A0A285ED69_9ACTN</name>
<dbReference type="OrthoDB" id="7505659at2"/>
<dbReference type="RefSeq" id="WP_097206052.1">
    <property type="nucleotide sequence ID" value="NZ_JACHXB010000004.1"/>
</dbReference>
<dbReference type="GO" id="GO:0003677">
    <property type="term" value="F:DNA binding"/>
    <property type="evidence" value="ECO:0007669"/>
    <property type="project" value="UniProtKB-UniRule"/>
</dbReference>
<evidence type="ECO:0000259" key="5">
    <source>
        <dbReference type="PROSITE" id="PS50977"/>
    </source>
</evidence>
<dbReference type="PROSITE" id="PS50977">
    <property type="entry name" value="HTH_TETR_2"/>
    <property type="match status" value="1"/>
</dbReference>
<evidence type="ECO:0000256" key="3">
    <source>
        <dbReference type="ARBA" id="ARBA00023163"/>
    </source>
</evidence>
<dbReference type="Proteomes" id="UP000219514">
    <property type="component" value="Unassembled WGS sequence"/>
</dbReference>
<keyword evidence="3" id="KW-0804">Transcription</keyword>
<dbReference type="PANTHER" id="PTHR47506">
    <property type="entry name" value="TRANSCRIPTIONAL REGULATORY PROTEIN"/>
    <property type="match status" value="1"/>
</dbReference>
<dbReference type="SUPFAM" id="SSF46689">
    <property type="entry name" value="Homeodomain-like"/>
    <property type="match status" value="1"/>
</dbReference>
<dbReference type="InterPro" id="IPR036271">
    <property type="entry name" value="Tet_transcr_reg_TetR-rel_C_sf"/>
</dbReference>
<keyword evidence="1" id="KW-0805">Transcription regulation</keyword>
<organism evidence="6 7">
    <name type="scientific">Geodermatophilus sabuli</name>
    <dbReference type="NCBI Taxonomy" id="1564158"/>
    <lineage>
        <taxon>Bacteria</taxon>
        <taxon>Bacillati</taxon>
        <taxon>Actinomycetota</taxon>
        <taxon>Actinomycetes</taxon>
        <taxon>Geodermatophilales</taxon>
        <taxon>Geodermatophilaceae</taxon>
        <taxon>Geodermatophilus</taxon>
    </lineage>
</organism>